<sequence length="794" mass="84409">MQNRLARTVRTALLIGAGIAVTLVLVPTAISIGTGGYLPGFLRPLAAVLWPLVIVFLLFGAALAGWERITNTDKPVTARRLNTPSNRERSVHSAERYARERLNGSLAAHVAALVDGDEVPATVARPADVVVQNSAGKKARLPAGADLPGTLDEANGSLLVLGAPGSGKSTLLLELTRALALRAAGDPKRPIPLIVDLGSWAMSGWRWDDRRPAPPTDFGKWLLREIERRYNIHPSLGRIWLEQRRIGLMLDGLDEVPPEYQERCVTAINKLRDEFDVPEIVVCCRSTDHEALTEPLQLSNTVTINPLTRKQVVEFYTRIGRRVDGIRSAVRTDPQLPELLDSPLMLSLMALAHQDRPPSEVRLSGTPAERRRQVFDAYLTAVPAQHADELGYPAEKVLRTLRFLARVSASPLCNDLTARTRLPSLVAWAKYLPSSTVVHVYARGLPGVLAGAVTGVTLAMGMLLGPAAALVTAALLVGYIAFLDHLSGLPWLRPAQLARTVPQGWTTAACGYVLGLVVSLALVGLTTPATSWLAAQPWWIGVPVVVLTAFLTIMSAVEAWSKMPGNSAALGAAGAGVVGVTTIWLGPQEMLTAMGIGVVLGIVAGLTTAARDEVWWQFGDDQYAEFDGKGSAWLKNSAPVAAAAGLIGVVPVLFTGTLLDERALDVAIGVLVAGLAAPAAWHADMFPFDTAKNAGAEWLARAMALSELPVRRARLLRGLAGCSLLSNVDGGYRFTHVALRDHLLGYERKPGKKKDAAAADDPDGTTGSEPATADAAPADAEPGSGAASSETAKT</sequence>
<dbReference type="SUPFAM" id="SSF52540">
    <property type="entry name" value="P-loop containing nucleoside triphosphate hydrolases"/>
    <property type="match status" value="1"/>
</dbReference>
<keyword evidence="4" id="KW-1185">Reference proteome</keyword>
<feature type="transmembrane region" description="Helical" evidence="2">
    <location>
        <begin position="632"/>
        <end position="654"/>
    </location>
</feature>
<feature type="transmembrane region" description="Helical" evidence="2">
    <location>
        <begin position="538"/>
        <end position="560"/>
    </location>
</feature>
<feature type="compositionally biased region" description="Low complexity" evidence="1">
    <location>
        <begin position="767"/>
        <end position="794"/>
    </location>
</feature>
<feature type="transmembrane region" description="Helical" evidence="2">
    <location>
        <begin position="591"/>
        <end position="611"/>
    </location>
</feature>
<organism evidence="3 4">
    <name type="scientific">Saccharopolyspora gregorii</name>
    <dbReference type="NCBI Taxonomy" id="33914"/>
    <lineage>
        <taxon>Bacteria</taxon>
        <taxon>Bacillati</taxon>
        <taxon>Actinomycetota</taxon>
        <taxon>Actinomycetes</taxon>
        <taxon>Pseudonocardiales</taxon>
        <taxon>Pseudonocardiaceae</taxon>
        <taxon>Saccharopolyspora</taxon>
    </lineage>
</organism>
<proteinExistence type="predicted"/>
<dbReference type="InterPro" id="IPR027417">
    <property type="entry name" value="P-loop_NTPase"/>
</dbReference>
<dbReference type="Proteomes" id="UP001500483">
    <property type="component" value="Unassembled WGS sequence"/>
</dbReference>
<evidence type="ECO:0000313" key="3">
    <source>
        <dbReference type="EMBL" id="GAA3359929.1"/>
    </source>
</evidence>
<accession>A0ABP6RRD2</accession>
<feature type="transmembrane region" description="Helical" evidence="2">
    <location>
        <begin position="45"/>
        <end position="66"/>
    </location>
</feature>
<dbReference type="EMBL" id="BAAAYK010000038">
    <property type="protein sequence ID" value="GAA3359929.1"/>
    <property type="molecule type" value="Genomic_DNA"/>
</dbReference>
<name>A0ABP6RRD2_9PSEU</name>
<gene>
    <name evidence="3" type="ORF">GCM10020366_37880</name>
</gene>
<comment type="caution">
    <text evidence="3">The sequence shown here is derived from an EMBL/GenBank/DDBJ whole genome shotgun (WGS) entry which is preliminary data.</text>
</comment>
<feature type="transmembrane region" description="Helical" evidence="2">
    <location>
        <begin position="567"/>
        <end position="585"/>
    </location>
</feature>
<evidence type="ECO:0008006" key="5">
    <source>
        <dbReference type="Google" id="ProtNLM"/>
    </source>
</evidence>
<feature type="transmembrane region" description="Helical" evidence="2">
    <location>
        <begin position="470"/>
        <end position="492"/>
    </location>
</feature>
<evidence type="ECO:0000256" key="2">
    <source>
        <dbReference type="SAM" id="Phobius"/>
    </source>
</evidence>
<feature type="region of interest" description="Disordered" evidence="1">
    <location>
        <begin position="749"/>
        <end position="794"/>
    </location>
</feature>
<feature type="transmembrane region" description="Helical" evidence="2">
    <location>
        <begin position="504"/>
        <end position="526"/>
    </location>
</feature>
<keyword evidence="2" id="KW-0472">Membrane</keyword>
<keyword evidence="2" id="KW-0812">Transmembrane</keyword>
<evidence type="ECO:0000313" key="4">
    <source>
        <dbReference type="Proteomes" id="UP001500483"/>
    </source>
</evidence>
<protein>
    <recommendedName>
        <fullName evidence="5">NACHT domain-containing protein</fullName>
    </recommendedName>
</protein>
<dbReference type="Gene3D" id="3.40.50.300">
    <property type="entry name" value="P-loop containing nucleotide triphosphate hydrolases"/>
    <property type="match status" value="1"/>
</dbReference>
<reference evidence="4" key="1">
    <citation type="journal article" date="2019" name="Int. J. Syst. Evol. Microbiol.">
        <title>The Global Catalogue of Microorganisms (GCM) 10K type strain sequencing project: providing services to taxonomists for standard genome sequencing and annotation.</title>
        <authorList>
            <consortium name="The Broad Institute Genomics Platform"/>
            <consortium name="The Broad Institute Genome Sequencing Center for Infectious Disease"/>
            <person name="Wu L."/>
            <person name="Ma J."/>
        </authorList>
    </citation>
    <scope>NUCLEOTIDE SEQUENCE [LARGE SCALE GENOMIC DNA]</scope>
    <source>
        <strain evidence="4">JCM 9687</strain>
    </source>
</reference>
<feature type="transmembrane region" description="Helical" evidence="2">
    <location>
        <begin position="666"/>
        <end position="683"/>
    </location>
</feature>
<evidence type="ECO:0000256" key="1">
    <source>
        <dbReference type="SAM" id="MobiDB-lite"/>
    </source>
</evidence>
<dbReference type="RefSeq" id="WP_258341533.1">
    <property type="nucleotide sequence ID" value="NZ_BAAAYK010000038.1"/>
</dbReference>
<keyword evidence="2" id="KW-1133">Transmembrane helix</keyword>
<feature type="transmembrane region" description="Helical" evidence="2">
    <location>
        <begin position="12"/>
        <end position="33"/>
    </location>
</feature>